<evidence type="ECO:0000313" key="10">
    <source>
        <dbReference type="Ensembl" id="ENSMODP00000023810.3"/>
    </source>
</evidence>
<dbReference type="PROSITE" id="PS51419">
    <property type="entry name" value="RAB"/>
    <property type="match status" value="1"/>
</dbReference>
<dbReference type="HOGENOM" id="CLU_041217_9_8_1"/>
<proteinExistence type="inferred from homology"/>
<dbReference type="GO" id="GO:0003924">
    <property type="term" value="F:GTPase activity"/>
    <property type="evidence" value="ECO:0000318"/>
    <property type="project" value="GO_Central"/>
</dbReference>
<dbReference type="GO" id="GO:0005886">
    <property type="term" value="C:plasma membrane"/>
    <property type="evidence" value="ECO:0000318"/>
    <property type="project" value="GO_Central"/>
</dbReference>
<dbReference type="Ensembl" id="ENSMODT00000024234.3">
    <property type="protein sequence ID" value="ENSMODP00000023810.3"/>
    <property type="gene ID" value="ENSMODG00000019072.3"/>
</dbReference>
<dbReference type="STRING" id="13616.ENSMODP00000023810"/>
<dbReference type="PRINTS" id="PR00449">
    <property type="entry name" value="RASTRNSFRMNG"/>
</dbReference>
<dbReference type="AlphaFoldDB" id="F7FNP2"/>
<evidence type="ECO:0000256" key="7">
    <source>
        <dbReference type="ARBA" id="ARBA00023134"/>
    </source>
</evidence>
<dbReference type="PANTHER" id="PTHR24070">
    <property type="entry name" value="RAS, DI-RAS, AND RHEB FAMILY MEMBERS OF SMALL GTPASE SUPERFAMILY"/>
    <property type="match status" value="1"/>
</dbReference>
<dbReference type="InParanoid" id="F7FNP2"/>
<evidence type="ECO:0000256" key="1">
    <source>
        <dbReference type="ARBA" id="ARBA00004236"/>
    </source>
</evidence>
<keyword evidence="11" id="KW-1185">Reference proteome</keyword>
<keyword evidence="5" id="KW-0547">Nucleotide-binding</keyword>
<dbReference type="InterPro" id="IPR027417">
    <property type="entry name" value="P-loop_NTPase"/>
</dbReference>
<dbReference type="GeneTree" id="ENSGT00940000158947"/>
<comment type="similarity">
    <text evidence="2">Belongs to the small GTPase superfamily. Ras family.</text>
</comment>
<keyword evidence="4" id="KW-1003">Cell membrane</keyword>
<evidence type="ECO:0000256" key="8">
    <source>
        <dbReference type="ARBA" id="ARBA00023136"/>
    </source>
</evidence>
<reference evidence="10 11" key="1">
    <citation type="journal article" date="2007" name="Nature">
        <title>Genome of the marsupial Monodelphis domestica reveals innovation in non-coding sequences.</title>
        <authorList>
            <person name="Mikkelsen T.S."/>
            <person name="Wakefield M.J."/>
            <person name="Aken B."/>
            <person name="Amemiya C.T."/>
            <person name="Chang J.L."/>
            <person name="Duke S."/>
            <person name="Garber M."/>
            <person name="Gentles A.J."/>
            <person name="Goodstadt L."/>
            <person name="Heger A."/>
            <person name="Jurka J."/>
            <person name="Kamal M."/>
            <person name="Mauceli E."/>
            <person name="Searle S.M."/>
            <person name="Sharpe T."/>
            <person name="Baker M.L."/>
            <person name="Batzer M.A."/>
            <person name="Benos P.V."/>
            <person name="Belov K."/>
            <person name="Clamp M."/>
            <person name="Cook A."/>
            <person name="Cuff J."/>
            <person name="Das R."/>
            <person name="Davidow L."/>
            <person name="Deakin J.E."/>
            <person name="Fazzari M.J."/>
            <person name="Glass J.L."/>
            <person name="Grabherr M."/>
            <person name="Greally J.M."/>
            <person name="Gu W."/>
            <person name="Hore T.A."/>
            <person name="Huttley G.A."/>
            <person name="Kleber M."/>
            <person name="Jirtle R.L."/>
            <person name="Koina E."/>
            <person name="Lee J.T."/>
            <person name="Mahony S."/>
            <person name="Marra M.A."/>
            <person name="Miller R.D."/>
            <person name="Nicholls R.D."/>
            <person name="Oda M."/>
            <person name="Papenfuss A.T."/>
            <person name="Parra Z.E."/>
            <person name="Pollock D.D."/>
            <person name="Ray D.A."/>
            <person name="Schein J.E."/>
            <person name="Speed T.P."/>
            <person name="Thompson K."/>
            <person name="VandeBerg J.L."/>
            <person name="Wade C.M."/>
            <person name="Walker J.A."/>
            <person name="Waters P.D."/>
            <person name="Webber C."/>
            <person name="Weidman J.R."/>
            <person name="Xie X."/>
            <person name="Zody M.C."/>
            <person name="Baldwin J."/>
            <person name="Abdouelleil A."/>
            <person name="Abdulkadir J."/>
            <person name="Abebe A."/>
            <person name="Abera B."/>
            <person name="Abreu J."/>
            <person name="Acer S.C."/>
            <person name="Aftuck L."/>
            <person name="Alexander A."/>
            <person name="An P."/>
            <person name="Anderson E."/>
            <person name="Anderson S."/>
            <person name="Arachi H."/>
            <person name="Azer M."/>
            <person name="Bachantsang P."/>
            <person name="Barry A."/>
            <person name="Bayul T."/>
            <person name="Berlin A."/>
            <person name="Bessette D."/>
            <person name="Bloom T."/>
            <person name="Bloom T."/>
            <person name="Boguslavskiy L."/>
            <person name="Bonnet C."/>
            <person name="Boukhgalter B."/>
            <person name="Bourzgui I."/>
            <person name="Brown A."/>
            <person name="Cahill P."/>
            <person name="Channer S."/>
            <person name="Cheshatsang Y."/>
            <person name="Chuda L."/>
            <person name="Citroen M."/>
            <person name="Collymore A."/>
            <person name="Cooke P."/>
            <person name="Costello M."/>
            <person name="D'Aco K."/>
            <person name="Daza R."/>
            <person name="De Haan G."/>
            <person name="DeGray S."/>
            <person name="DeMaso C."/>
            <person name="Dhargay N."/>
            <person name="Dooley K."/>
            <person name="Dooley E."/>
            <person name="Doricent M."/>
            <person name="Dorje P."/>
            <person name="Dorjee K."/>
            <person name="Dupes A."/>
            <person name="Elong R."/>
            <person name="Falk J."/>
            <person name="Farina A."/>
            <person name="Faro S."/>
            <person name="Ferguson D."/>
            <person name="Fisher S."/>
            <person name="Foley C.D."/>
            <person name="Franke A."/>
            <person name="Friedrich D."/>
            <person name="Gadbois L."/>
            <person name="Gearin G."/>
            <person name="Gearin C.R."/>
            <person name="Giannoukos G."/>
            <person name="Goode T."/>
            <person name="Graham J."/>
            <person name="Grandbois E."/>
            <person name="Grewal S."/>
            <person name="Gyaltsen K."/>
            <person name="Hafez N."/>
            <person name="Hagos B."/>
            <person name="Hall J."/>
            <person name="Henson C."/>
            <person name="Hollinger A."/>
            <person name="Honan T."/>
            <person name="Huard M.D."/>
            <person name="Hughes L."/>
            <person name="Hurhula B."/>
            <person name="Husby M.E."/>
            <person name="Kamat A."/>
            <person name="Kanga B."/>
            <person name="Kashin S."/>
            <person name="Khazanovich D."/>
            <person name="Kisner P."/>
            <person name="Lance K."/>
            <person name="Lara M."/>
            <person name="Lee W."/>
            <person name="Lennon N."/>
            <person name="Letendre F."/>
            <person name="LeVine R."/>
            <person name="Lipovsky A."/>
            <person name="Liu X."/>
            <person name="Liu J."/>
            <person name="Liu S."/>
            <person name="Lokyitsang T."/>
            <person name="Lokyitsang Y."/>
            <person name="Lubonja R."/>
            <person name="Lui A."/>
            <person name="MacDonald P."/>
            <person name="Magnisalis V."/>
            <person name="Maru K."/>
            <person name="Matthews C."/>
            <person name="McCusker W."/>
            <person name="McDonough S."/>
            <person name="Mehta T."/>
            <person name="Meldrim J."/>
            <person name="Meneus L."/>
            <person name="Mihai O."/>
            <person name="Mihalev A."/>
            <person name="Mihova T."/>
            <person name="Mittelman R."/>
            <person name="Mlenga V."/>
            <person name="Montmayeur A."/>
            <person name="Mulrain L."/>
            <person name="Navidi A."/>
            <person name="Naylor J."/>
            <person name="Negash T."/>
            <person name="Nguyen T."/>
            <person name="Nguyen N."/>
            <person name="Nicol R."/>
            <person name="Norbu C."/>
            <person name="Norbu N."/>
            <person name="Novod N."/>
            <person name="O'Neill B."/>
            <person name="Osman S."/>
            <person name="Markiewicz E."/>
            <person name="Oyono O.L."/>
            <person name="Patti C."/>
            <person name="Phunkhang P."/>
            <person name="Pierre F."/>
            <person name="Priest M."/>
            <person name="Raghuraman S."/>
            <person name="Rege F."/>
            <person name="Reyes R."/>
            <person name="Rise C."/>
            <person name="Rogov P."/>
            <person name="Ross K."/>
            <person name="Ryan E."/>
            <person name="Settipalli S."/>
            <person name="Shea T."/>
            <person name="Sherpa N."/>
            <person name="Shi L."/>
            <person name="Shih D."/>
            <person name="Sparrow T."/>
            <person name="Spaulding J."/>
            <person name="Stalker J."/>
            <person name="Stange-Thomann N."/>
            <person name="Stavropoulos S."/>
            <person name="Stone C."/>
            <person name="Strader C."/>
            <person name="Tesfaye S."/>
            <person name="Thomson T."/>
            <person name="Thoulutsang Y."/>
            <person name="Thoulutsang D."/>
            <person name="Topham K."/>
            <person name="Topping I."/>
            <person name="Tsamla T."/>
            <person name="Vassiliev H."/>
            <person name="Vo A."/>
            <person name="Wangchuk T."/>
            <person name="Wangdi T."/>
            <person name="Weiand M."/>
            <person name="Wilkinson J."/>
            <person name="Wilson A."/>
            <person name="Yadav S."/>
            <person name="Young G."/>
            <person name="Yu Q."/>
            <person name="Zembek L."/>
            <person name="Zhong D."/>
            <person name="Zimmer A."/>
            <person name="Zwirko Z."/>
            <person name="Jaffe D.B."/>
            <person name="Alvarez P."/>
            <person name="Brockman W."/>
            <person name="Butler J."/>
            <person name="Chin C."/>
            <person name="Gnerre S."/>
            <person name="MacCallum I."/>
            <person name="Graves J.A."/>
            <person name="Ponting C.P."/>
            <person name="Breen M."/>
            <person name="Samollow P.B."/>
            <person name="Lander E.S."/>
            <person name="Lindblad-Toh K."/>
        </authorList>
    </citation>
    <scope>NUCLEOTIDE SEQUENCE [LARGE SCALE GENOMIC DNA]</scope>
</reference>
<comment type="catalytic activity">
    <reaction evidence="9">
        <text>GTP + H2O = GDP + phosphate + H(+)</text>
        <dbReference type="Rhea" id="RHEA:19669"/>
        <dbReference type="ChEBI" id="CHEBI:15377"/>
        <dbReference type="ChEBI" id="CHEBI:15378"/>
        <dbReference type="ChEBI" id="CHEBI:37565"/>
        <dbReference type="ChEBI" id="CHEBI:43474"/>
        <dbReference type="ChEBI" id="CHEBI:58189"/>
        <dbReference type="EC" id="3.6.5.2"/>
    </reaction>
</comment>
<evidence type="ECO:0000256" key="5">
    <source>
        <dbReference type="ARBA" id="ARBA00022741"/>
    </source>
</evidence>
<dbReference type="FunFam" id="3.40.50.300:FF:000343">
    <property type="entry name" value="Ras family gtpase"/>
    <property type="match status" value="1"/>
</dbReference>
<dbReference type="GO" id="GO:0005525">
    <property type="term" value="F:GTP binding"/>
    <property type="evidence" value="ECO:0000318"/>
    <property type="project" value="GO_Central"/>
</dbReference>
<reference evidence="10" key="2">
    <citation type="submission" date="2025-08" db="UniProtKB">
        <authorList>
            <consortium name="Ensembl"/>
        </authorList>
    </citation>
    <scope>IDENTIFICATION</scope>
</reference>
<dbReference type="InterPro" id="IPR020849">
    <property type="entry name" value="Small_GTPase_Ras-type"/>
</dbReference>
<organism evidence="10 11">
    <name type="scientific">Monodelphis domestica</name>
    <name type="common">Gray short-tailed opossum</name>
    <dbReference type="NCBI Taxonomy" id="13616"/>
    <lineage>
        <taxon>Eukaryota</taxon>
        <taxon>Metazoa</taxon>
        <taxon>Chordata</taxon>
        <taxon>Craniata</taxon>
        <taxon>Vertebrata</taxon>
        <taxon>Euteleostomi</taxon>
        <taxon>Mammalia</taxon>
        <taxon>Metatheria</taxon>
        <taxon>Didelphimorphia</taxon>
        <taxon>Didelphidae</taxon>
        <taxon>Monodelphis</taxon>
    </lineage>
</organism>
<dbReference type="Pfam" id="PF00071">
    <property type="entry name" value="Ras"/>
    <property type="match status" value="1"/>
</dbReference>
<dbReference type="eggNOG" id="KOG0395">
    <property type="taxonomic scope" value="Eukaryota"/>
</dbReference>
<comment type="subcellular location">
    <subcellularLocation>
        <location evidence="1">Cell membrane</location>
    </subcellularLocation>
</comment>
<dbReference type="EC" id="3.6.5.2" evidence="3"/>
<dbReference type="InterPro" id="IPR005225">
    <property type="entry name" value="Small_GTP-bd"/>
</dbReference>
<dbReference type="SMART" id="SM00173">
    <property type="entry name" value="RAS"/>
    <property type="match status" value="1"/>
</dbReference>
<dbReference type="SMART" id="SM00174">
    <property type="entry name" value="RHO"/>
    <property type="match status" value="1"/>
</dbReference>
<evidence type="ECO:0000313" key="11">
    <source>
        <dbReference type="Proteomes" id="UP000002280"/>
    </source>
</evidence>
<evidence type="ECO:0000256" key="2">
    <source>
        <dbReference type="ARBA" id="ARBA00008344"/>
    </source>
</evidence>
<dbReference type="NCBIfam" id="TIGR00231">
    <property type="entry name" value="small_GTP"/>
    <property type="match status" value="1"/>
</dbReference>
<reference evidence="10" key="3">
    <citation type="submission" date="2025-09" db="UniProtKB">
        <authorList>
            <consortium name="Ensembl"/>
        </authorList>
    </citation>
    <scope>IDENTIFICATION</scope>
</reference>
<dbReference type="Gene3D" id="3.40.50.300">
    <property type="entry name" value="P-loop containing nucleotide triphosphate hydrolases"/>
    <property type="match status" value="1"/>
</dbReference>
<dbReference type="PROSITE" id="PS51421">
    <property type="entry name" value="RAS"/>
    <property type="match status" value="1"/>
</dbReference>
<dbReference type="SUPFAM" id="SSF52540">
    <property type="entry name" value="P-loop containing nucleoside triphosphate hydrolases"/>
    <property type="match status" value="1"/>
</dbReference>
<dbReference type="GO" id="GO:0019003">
    <property type="term" value="F:GDP binding"/>
    <property type="evidence" value="ECO:0000318"/>
    <property type="project" value="GO_Central"/>
</dbReference>
<dbReference type="GO" id="GO:0007265">
    <property type="term" value="P:Ras protein signal transduction"/>
    <property type="evidence" value="ECO:0000318"/>
    <property type="project" value="GO_Central"/>
</dbReference>
<keyword evidence="6" id="KW-0378">Hydrolase</keyword>
<accession>F7FNP2</accession>
<sequence length="216" mass="24883">MKRKKRKARRARAVVFPGDPEKCIAKMYKLVVMGSCFVGKSALTLQLLQNRFVTEYEPTIEDSYRRQTVVDGEPCQLDILDTTGTAEYSILQDQFIRWGEGFLCVYAVDDFKSFQHVSIVWDHLQRIKDTDRVPMVLVANKTDVTKWLVDPALGQGVAESFRVPFVKTSARTGRGVEHAFHELVREIRRWRTQEELKGYPEIRENQGCGTKHCTIL</sequence>
<dbReference type="SMART" id="SM00175">
    <property type="entry name" value="RAB"/>
    <property type="match status" value="1"/>
</dbReference>
<evidence type="ECO:0000256" key="3">
    <source>
        <dbReference type="ARBA" id="ARBA00011984"/>
    </source>
</evidence>
<evidence type="ECO:0000256" key="9">
    <source>
        <dbReference type="ARBA" id="ARBA00048098"/>
    </source>
</evidence>
<evidence type="ECO:0000256" key="6">
    <source>
        <dbReference type="ARBA" id="ARBA00022801"/>
    </source>
</evidence>
<dbReference type="Proteomes" id="UP000002280">
    <property type="component" value="Chromosome 5"/>
</dbReference>
<dbReference type="InterPro" id="IPR001806">
    <property type="entry name" value="Small_GTPase"/>
</dbReference>
<name>F7FNP2_MONDO</name>
<dbReference type="OMA" id="PCQLDIL"/>
<dbReference type="KEGG" id="mdo:100022445"/>
<keyword evidence="8" id="KW-0472">Membrane</keyword>
<keyword evidence="7" id="KW-0342">GTP-binding</keyword>
<protein>
    <recommendedName>
        <fullName evidence="3">small monomeric GTPase</fullName>
        <ecNumber evidence="3">3.6.5.2</ecNumber>
    </recommendedName>
</protein>
<evidence type="ECO:0000256" key="4">
    <source>
        <dbReference type="ARBA" id="ARBA00022475"/>
    </source>
</evidence>
<dbReference type="GO" id="GO:0003925">
    <property type="term" value="F:G protein activity"/>
    <property type="evidence" value="ECO:0007669"/>
    <property type="project" value="UniProtKB-EC"/>
</dbReference>